<proteinExistence type="predicted"/>
<dbReference type="InterPro" id="IPR050109">
    <property type="entry name" value="HTH-type_TetR-like_transc_reg"/>
</dbReference>
<name>A0A255XUV6_9PROT</name>
<dbReference type="InterPro" id="IPR001647">
    <property type="entry name" value="HTH_TetR"/>
</dbReference>
<evidence type="ECO:0000313" key="6">
    <source>
        <dbReference type="EMBL" id="OYQ20144.1"/>
    </source>
</evidence>
<protein>
    <recommendedName>
        <fullName evidence="5">HTH tetR-type domain-containing protein</fullName>
    </recommendedName>
</protein>
<keyword evidence="7" id="KW-1185">Reference proteome</keyword>
<keyword evidence="3" id="KW-0804">Transcription</keyword>
<keyword evidence="1" id="KW-0805">Transcription regulation</keyword>
<evidence type="ECO:0000256" key="1">
    <source>
        <dbReference type="ARBA" id="ARBA00023015"/>
    </source>
</evidence>
<evidence type="ECO:0000313" key="7">
    <source>
        <dbReference type="Proteomes" id="UP000216361"/>
    </source>
</evidence>
<accession>A0A255XUV6</accession>
<evidence type="ECO:0000256" key="3">
    <source>
        <dbReference type="ARBA" id="ARBA00023163"/>
    </source>
</evidence>
<dbReference type="GO" id="GO:0003700">
    <property type="term" value="F:DNA-binding transcription factor activity"/>
    <property type="evidence" value="ECO:0007669"/>
    <property type="project" value="TreeGrafter"/>
</dbReference>
<comment type="caution">
    <text evidence="6">The sequence shown here is derived from an EMBL/GenBank/DDBJ whole genome shotgun (WGS) entry which is preliminary data.</text>
</comment>
<dbReference type="Pfam" id="PF13305">
    <property type="entry name" value="TetR_C_33"/>
    <property type="match status" value="1"/>
</dbReference>
<dbReference type="Gene3D" id="1.10.357.10">
    <property type="entry name" value="Tetracycline Repressor, domain 2"/>
    <property type="match status" value="1"/>
</dbReference>
<dbReference type="Proteomes" id="UP000216361">
    <property type="component" value="Unassembled WGS sequence"/>
</dbReference>
<dbReference type="InterPro" id="IPR036271">
    <property type="entry name" value="Tet_transcr_reg_TetR-rel_C_sf"/>
</dbReference>
<dbReference type="GO" id="GO:0000976">
    <property type="term" value="F:transcription cis-regulatory region binding"/>
    <property type="evidence" value="ECO:0007669"/>
    <property type="project" value="TreeGrafter"/>
</dbReference>
<dbReference type="AlphaFoldDB" id="A0A255XUV6"/>
<evidence type="ECO:0000256" key="2">
    <source>
        <dbReference type="ARBA" id="ARBA00023125"/>
    </source>
</evidence>
<reference evidence="6 7" key="1">
    <citation type="submission" date="2017-07" db="EMBL/GenBank/DDBJ databases">
        <title>Elstera cyanobacteriorum sp. nov., a novel bacterium isolated from cyanobacterial aggregates in a eutrophic lake.</title>
        <authorList>
            <person name="Cai H."/>
        </authorList>
    </citation>
    <scope>NUCLEOTIDE SEQUENCE [LARGE SCALE GENOMIC DNA]</scope>
    <source>
        <strain evidence="6 7">TH019</strain>
    </source>
</reference>
<dbReference type="EMBL" id="NOXS01000029">
    <property type="protein sequence ID" value="OYQ20144.1"/>
    <property type="molecule type" value="Genomic_DNA"/>
</dbReference>
<feature type="DNA-binding region" description="H-T-H motif" evidence="4">
    <location>
        <begin position="40"/>
        <end position="59"/>
    </location>
</feature>
<dbReference type="RefSeq" id="WP_094407967.1">
    <property type="nucleotide sequence ID" value="NZ_BMJZ01000001.1"/>
</dbReference>
<dbReference type="Pfam" id="PF00440">
    <property type="entry name" value="TetR_N"/>
    <property type="match status" value="1"/>
</dbReference>
<dbReference type="SUPFAM" id="SSF46689">
    <property type="entry name" value="Homeodomain-like"/>
    <property type="match status" value="1"/>
</dbReference>
<dbReference type="InterPro" id="IPR025996">
    <property type="entry name" value="MT1864/Rv1816-like_C"/>
</dbReference>
<evidence type="ECO:0000256" key="4">
    <source>
        <dbReference type="PROSITE-ProRule" id="PRU00335"/>
    </source>
</evidence>
<gene>
    <name evidence="6" type="ORF">CHR90_05390</name>
</gene>
<dbReference type="OrthoDB" id="7056813at2"/>
<evidence type="ECO:0000259" key="5">
    <source>
        <dbReference type="PROSITE" id="PS50977"/>
    </source>
</evidence>
<organism evidence="6 7">
    <name type="scientific">Elstera cyanobacteriorum</name>
    <dbReference type="NCBI Taxonomy" id="2022747"/>
    <lineage>
        <taxon>Bacteria</taxon>
        <taxon>Pseudomonadati</taxon>
        <taxon>Pseudomonadota</taxon>
        <taxon>Alphaproteobacteria</taxon>
        <taxon>Rhodospirillales</taxon>
        <taxon>Rhodospirillaceae</taxon>
        <taxon>Elstera</taxon>
    </lineage>
</organism>
<dbReference type="InterPro" id="IPR009057">
    <property type="entry name" value="Homeodomain-like_sf"/>
</dbReference>
<sequence length="208" mass="22299">MTGETDRPSPPPRYHHGDLRGALIAAGRALLEEGGVGALSLREAARRAGVSHAAPRHHFPSLQHFLGDCAADGFDEFTGALIAATEGQPTAVECLAAMGRAYVIFAETHRAMFRLMFNRDSVGERSETLQTAGRRAYQTLVTAVQALDPAMPPATLDYRVSAIWSIVHGFAHLSLEQKICANPMAKPSADMAAQAVRDFLAGIMPQHG</sequence>
<dbReference type="PROSITE" id="PS50977">
    <property type="entry name" value="HTH_TETR_2"/>
    <property type="match status" value="1"/>
</dbReference>
<feature type="domain" description="HTH tetR-type" evidence="5">
    <location>
        <begin position="17"/>
        <end position="77"/>
    </location>
</feature>
<dbReference type="SUPFAM" id="SSF48498">
    <property type="entry name" value="Tetracyclin repressor-like, C-terminal domain"/>
    <property type="match status" value="1"/>
</dbReference>
<dbReference type="PANTHER" id="PTHR30055:SF220">
    <property type="entry name" value="TETR-FAMILY REGULATORY PROTEIN"/>
    <property type="match status" value="1"/>
</dbReference>
<dbReference type="PANTHER" id="PTHR30055">
    <property type="entry name" value="HTH-TYPE TRANSCRIPTIONAL REGULATOR RUTR"/>
    <property type="match status" value="1"/>
</dbReference>
<keyword evidence="2 4" id="KW-0238">DNA-binding</keyword>